<keyword evidence="4" id="KW-1185">Reference proteome</keyword>
<protein>
    <submittedName>
        <fullName evidence="3">DUF4157 domain-containing protein</fullName>
    </submittedName>
</protein>
<evidence type="ECO:0000313" key="4">
    <source>
        <dbReference type="Proteomes" id="UP001333818"/>
    </source>
</evidence>
<feature type="compositionally biased region" description="Polar residues" evidence="1">
    <location>
        <begin position="19"/>
        <end position="28"/>
    </location>
</feature>
<dbReference type="InterPro" id="IPR025295">
    <property type="entry name" value="eCIS_core_dom"/>
</dbReference>
<evidence type="ECO:0000259" key="2">
    <source>
        <dbReference type="Pfam" id="PF13699"/>
    </source>
</evidence>
<feature type="compositionally biased region" description="Basic and acidic residues" evidence="1">
    <location>
        <begin position="44"/>
        <end position="56"/>
    </location>
</feature>
<dbReference type="Proteomes" id="UP001333818">
    <property type="component" value="Unassembled WGS sequence"/>
</dbReference>
<feature type="compositionally biased region" description="Polar residues" evidence="1">
    <location>
        <begin position="194"/>
        <end position="203"/>
    </location>
</feature>
<feature type="region of interest" description="Disordered" evidence="1">
    <location>
        <begin position="115"/>
        <end position="208"/>
    </location>
</feature>
<dbReference type="EMBL" id="JAZBJZ010000092">
    <property type="protein sequence ID" value="MEE3718764.1"/>
    <property type="molecule type" value="Genomic_DNA"/>
</dbReference>
<accession>A0AAW9PTY8</accession>
<name>A0AAW9PTY8_9CYAN</name>
<dbReference type="AlphaFoldDB" id="A0AAW9PTY8"/>
<comment type="caution">
    <text evidence="3">The sequence shown here is derived from an EMBL/GenBank/DDBJ whole genome shotgun (WGS) entry which is preliminary data.</text>
</comment>
<gene>
    <name evidence="3" type="ORF">V2H45_18640</name>
</gene>
<feature type="domain" description="eCIS core" evidence="2">
    <location>
        <begin position="204"/>
        <end position="281"/>
    </location>
</feature>
<proteinExistence type="predicted"/>
<feature type="region of interest" description="Disordered" evidence="1">
    <location>
        <begin position="635"/>
        <end position="659"/>
    </location>
</feature>
<dbReference type="RefSeq" id="WP_330485200.1">
    <property type="nucleotide sequence ID" value="NZ_JAZBJZ010000092.1"/>
</dbReference>
<reference evidence="3" key="1">
    <citation type="submission" date="2024-01" db="EMBL/GenBank/DDBJ databases">
        <title>Bank of Algae and Cyanobacteria of the Azores (BACA) strain genomes.</title>
        <authorList>
            <person name="Luz R."/>
            <person name="Cordeiro R."/>
            <person name="Fonseca A."/>
            <person name="Goncalves V."/>
        </authorList>
    </citation>
    <scope>NUCLEOTIDE SEQUENCE</scope>
    <source>
        <strain evidence="3">BACA0141</strain>
    </source>
</reference>
<evidence type="ECO:0000313" key="3">
    <source>
        <dbReference type="EMBL" id="MEE3718764.1"/>
    </source>
</evidence>
<evidence type="ECO:0000256" key="1">
    <source>
        <dbReference type="SAM" id="MobiDB-lite"/>
    </source>
</evidence>
<dbReference type="Pfam" id="PF13699">
    <property type="entry name" value="eCIS_core"/>
    <property type="match status" value="1"/>
</dbReference>
<feature type="region of interest" description="Disordered" evidence="1">
    <location>
        <begin position="1"/>
        <end position="58"/>
    </location>
</feature>
<organism evidence="3 4">
    <name type="scientific">Tumidithrix elongata BACA0141</name>
    <dbReference type="NCBI Taxonomy" id="2716417"/>
    <lineage>
        <taxon>Bacteria</taxon>
        <taxon>Bacillati</taxon>
        <taxon>Cyanobacteriota</taxon>
        <taxon>Cyanophyceae</taxon>
        <taxon>Pseudanabaenales</taxon>
        <taxon>Pseudanabaenaceae</taxon>
        <taxon>Tumidithrix</taxon>
        <taxon>Tumidithrix elongata</taxon>
    </lineage>
</organism>
<feature type="compositionally biased region" description="Basic residues" evidence="1">
    <location>
        <begin position="1"/>
        <end position="11"/>
    </location>
</feature>
<sequence>MRRYRISAKKQARQDRESQPSFTNNTLQMRPFAPPQESQVQPPSEDRTAELGHRLENISFQPRPQVDIMARKWEGIRAAYQAKQVQAKLAIGAVGDKYEQEADQVASQVVQTINTPENVQREDEEQVQTKPLESIQREEAPEEEDETLQMKPLSNSIQREEAPEEEDEELQMKPMLQRREAVDGGDASEELEGSIQQAKSSGQPLDPKLQAKMGQAMGADFSSVKVHTDSQSDQLNQSIQAKAFTTGRDVFFRQGAYDPNSRNGQELIAHELTHVVQQRSHQSPKSVQQDQVAIAKAQTVTSIQRKVFIGVNYEELENSEHEKENTLCNDEVVRRFKDRDEFQTYAQNPKSVEGIGLLGGKTWIRLPEKMLVMGEDHSNTEGPNIIKSTNIKKFRYEGIVEHDESNNKNELEKDSKEEILFKRGIGDKEGNTNYAAENAYARYARGLADILEIVKAQEKHKESTDDLILKGYHIKPENYLREGQLVTRLVPYLLYALKYCLSSTETSLKKFSKDYNDKLLTSIEILEKREKDRLPNLSKLKIAPHLDELTKLFEEKAQEKTGLDTWWKRYQWKKKLNTKKEAKVTIGKRAKEDDYLRDKSMYDTMIEASKNEYRLFVIGEGHRKKLVPLLEKESIESKEQDEYLKEEKEKNENALKMKN</sequence>